<gene>
    <name evidence="5" type="ORF">S06H3_24941</name>
</gene>
<dbReference type="Gene3D" id="1.10.3730.10">
    <property type="entry name" value="ProC C-terminal domain-like"/>
    <property type="match status" value="1"/>
</dbReference>
<dbReference type="EMBL" id="BARV01014115">
    <property type="protein sequence ID" value="GAI29458.1"/>
    <property type="molecule type" value="Genomic_DNA"/>
</dbReference>
<dbReference type="InterPro" id="IPR008927">
    <property type="entry name" value="6-PGluconate_DH-like_C_sf"/>
</dbReference>
<feature type="domain" description="Pyrroline-5-carboxylate reductase dimerisation" evidence="4">
    <location>
        <begin position="11"/>
        <end position="89"/>
    </location>
</feature>
<accession>X1MDY2</accession>
<proteinExistence type="inferred from homology"/>
<dbReference type="FunFam" id="1.10.3730.10:FF:000001">
    <property type="entry name" value="Pyrroline-5-carboxylate reductase"/>
    <property type="match status" value="1"/>
</dbReference>
<dbReference type="SUPFAM" id="SSF48179">
    <property type="entry name" value="6-phosphogluconate dehydrogenase C-terminal domain-like"/>
    <property type="match status" value="1"/>
</dbReference>
<dbReference type="GO" id="GO:0004735">
    <property type="term" value="F:pyrroline-5-carboxylate reductase activity"/>
    <property type="evidence" value="ECO:0007669"/>
    <property type="project" value="TreeGrafter"/>
</dbReference>
<dbReference type="AlphaFoldDB" id="X1MDY2"/>
<evidence type="ECO:0000256" key="3">
    <source>
        <dbReference type="ARBA" id="ARBA00023002"/>
    </source>
</evidence>
<dbReference type="GO" id="GO:0055129">
    <property type="term" value="P:L-proline biosynthetic process"/>
    <property type="evidence" value="ECO:0007669"/>
    <property type="project" value="TreeGrafter"/>
</dbReference>
<evidence type="ECO:0000313" key="5">
    <source>
        <dbReference type="EMBL" id="GAI29458.1"/>
    </source>
</evidence>
<name>X1MDY2_9ZZZZ</name>
<feature type="non-terminal residue" evidence="5">
    <location>
        <position position="89"/>
    </location>
</feature>
<dbReference type="InterPro" id="IPR029036">
    <property type="entry name" value="P5CR_dimer"/>
</dbReference>
<comment type="similarity">
    <text evidence="1">Belongs to the pyrroline-5-carboxylate reductase family.</text>
</comment>
<evidence type="ECO:0000259" key="4">
    <source>
        <dbReference type="Pfam" id="PF14748"/>
    </source>
</evidence>
<sequence length="89" mass="9506">AMGREIYVDDEQYIDMATAVSGSGPAYFFLVMESLIDAAVAIGLPRDMARELVLQTILGSGRLIQKSGEEPADLRRMVTSPGGTTAEAL</sequence>
<comment type="caution">
    <text evidence="5">The sequence shown here is derived from an EMBL/GenBank/DDBJ whole genome shotgun (WGS) entry which is preliminary data.</text>
</comment>
<feature type="non-terminal residue" evidence="5">
    <location>
        <position position="1"/>
    </location>
</feature>
<protein>
    <recommendedName>
        <fullName evidence="4">Pyrroline-5-carboxylate reductase dimerisation domain-containing protein</fullName>
    </recommendedName>
</protein>
<evidence type="ECO:0000256" key="1">
    <source>
        <dbReference type="ARBA" id="ARBA00005525"/>
    </source>
</evidence>
<keyword evidence="2" id="KW-0521">NADP</keyword>
<evidence type="ECO:0000256" key="2">
    <source>
        <dbReference type="ARBA" id="ARBA00022857"/>
    </source>
</evidence>
<dbReference type="PANTHER" id="PTHR11645">
    <property type="entry name" value="PYRROLINE-5-CARBOXYLATE REDUCTASE"/>
    <property type="match status" value="1"/>
</dbReference>
<dbReference type="Pfam" id="PF14748">
    <property type="entry name" value="P5CR_dimer"/>
    <property type="match status" value="1"/>
</dbReference>
<reference evidence="5" key="1">
    <citation type="journal article" date="2014" name="Front. Microbiol.">
        <title>High frequency of phylogenetically diverse reductive dehalogenase-homologous genes in deep subseafloor sedimentary metagenomes.</title>
        <authorList>
            <person name="Kawai M."/>
            <person name="Futagami T."/>
            <person name="Toyoda A."/>
            <person name="Takaki Y."/>
            <person name="Nishi S."/>
            <person name="Hori S."/>
            <person name="Arai W."/>
            <person name="Tsubouchi T."/>
            <person name="Morono Y."/>
            <person name="Uchiyama I."/>
            <person name="Ito T."/>
            <person name="Fujiyama A."/>
            <person name="Inagaki F."/>
            <person name="Takami H."/>
        </authorList>
    </citation>
    <scope>NUCLEOTIDE SEQUENCE</scope>
    <source>
        <strain evidence="5">Expedition CK06-06</strain>
    </source>
</reference>
<organism evidence="5">
    <name type="scientific">marine sediment metagenome</name>
    <dbReference type="NCBI Taxonomy" id="412755"/>
    <lineage>
        <taxon>unclassified sequences</taxon>
        <taxon>metagenomes</taxon>
        <taxon>ecological metagenomes</taxon>
    </lineage>
</organism>
<dbReference type="PANTHER" id="PTHR11645:SF66">
    <property type="entry name" value="PYRROLINE-5-CARBOXYLATE REDUCTASE"/>
    <property type="match status" value="1"/>
</dbReference>
<keyword evidence="3" id="KW-0560">Oxidoreductase</keyword>